<organism evidence="9 10">
    <name type="scientific">Nesterenkonia rhizosphaerae</name>
    <dbReference type="NCBI Taxonomy" id="1348272"/>
    <lineage>
        <taxon>Bacteria</taxon>
        <taxon>Bacillati</taxon>
        <taxon>Actinomycetota</taxon>
        <taxon>Actinomycetes</taxon>
        <taxon>Micrococcales</taxon>
        <taxon>Micrococcaceae</taxon>
        <taxon>Nesterenkonia</taxon>
    </lineage>
</organism>
<dbReference type="PRINTS" id="PR01035">
    <property type="entry name" value="TCRTETA"/>
</dbReference>
<evidence type="ECO:0000313" key="10">
    <source>
        <dbReference type="Proteomes" id="UP001500368"/>
    </source>
</evidence>
<evidence type="ECO:0000256" key="4">
    <source>
        <dbReference type="ARBA" id="ARBA00022692"/>
    </source>
</evidence>
<accession>A0ABP9FY31</accession>
<dbReference type="Gene3D" id="1.20.1250.20">
    <property type="entry name" value="MFS general substrate transporter like domains"/>
    <property type="match status" value="1"/>
</dbReference>
<keyword evidence="10" id="KW-1185">Reference proteome</keyword>
<dbReference type="EMBL" id="BAABLW010000007">
    <property type="protein sequence ID" value="GAA4921101.1"/>
    <property type="molecule type" value="Genomic_DNA"/>
</dbReference>
<reference evidence="10" key="1">
    <citation type="journal article" date="2019" name="Int. J. Syst. Evol. Microbiol.">
        <title>The Global Catalogue of Microorganisms (GCM) 10K type strain sequencing project: providing services to taxonomists for standard genome sequencing and annotation.</title>
        <authorList>
            <consortium name="The Broad Institute Genomics Platform"/>
            <consortium name="The Broad Institute Genome Sequencing Center for Infectious Disease"/>
            <person name="Wu L."/>
            <person name="Ma J."/>
        </authorList>
    </citation>
    <scope>NUCLEOTIDE SEQUENCE [LARGE SCALE GENOMIC DNA]</scope>
    <source>
        <strain evidence="10">JCM 19129</strain>
    </source>
</reference>
<keyword evidence="6 7" id="KW-0472">Membrane</keyword>
<evidence type="ECO:0000256" key="6">
    <source>
        <dbReference type="ARBA" id="ARBA00023136"/>
    </source>
</evidence>
<keyword evidence="5 7" id="KW-1133">Transmembrane helix</keyword>
<feature type="transmembrane region" description="Helical" evidence="7">
    <location>
        <begin position="82"/>
        <end position="104"/>
    </location>
</feature>
<dbReference type="SUPFAM" id="SSF103473">
    <property type="entry name" value="MFS general substrate transporter"/>
    <property type="match status" value="1"/>
</dbReference>
<dbReference type="PANTHER" id="PTHR42718:SF47">
    <property type="entry name" value="METHYL VIOLOGEN RESISTANCE PROTEIN SMVA"/>
    <property type="match status" value="1"/>
</dbReference>
<protein>
    <submittedName>
        <fullName evidence="9">MFS transporter</fullName>
    </submittedName>
</protein>
<feature type="transmembrane region" description="Helical" evidence="7">
    <location>
        <begin position="389"/>
        <end position="414"/>
    </location>
</feature>
<dbReference type="InterPro" id="IPR001958">
    <property type="entry name" value="Tet-R_TetA/multi-R_MdtG-like"/>
</dbReference>
<dbReference type="Gene3D" id="1.20.1720.10">
    <property type="entry name" value="Multidrug resistance protein D"/>
    <property type="match status" value="1"/>
</dbReference>
<dbReference type="InterPro" id="IPR011701">
    <property type="entry name" value="MFS"/>
</dbReference>
<evidence type="ECO:0000256" key="3">
    <source>
        <dbReference type="ARBA" id="ARBA00022475"/>
    </source>
</evidence>
<keyword evidence="2" id="KW-0813">Transport</keyword>
<feature type="domain" description="Major facilitator superfamily (MFS) profile" evidence="8">
    <location>
        <begin position="45"/>
        <end position="532"/>
    </location>
</feature>
<feature type="transmembrane region" description="Helical" evidence="7">
    <location>
        <begin position="510"/>
        <end position="529"/>
    </location>
</feature>
<dbReference type="Pfam" id="PF07690">
    <property type="entry name" value="MFS_1"/>
    <property type="match status" value="1"/>
</dbReference>
<dbReference type="InterPro" id="IPR036259">
    <property type="entry name" value="MFS_trans_sf"/>
</dbReference>
<name>A0ABP9FY31_9MICC</name>
<evidence type="ECO:0000259" key="8">
    <source>
        <dbReference type="PROSITE" id="PS50850"/>
    </source>
</evidence>
<dbReference type="RefSeq" id="WP_345477584.1">
    <property type="nucleotide sequence ID" value="NZ_BAABLW010000007.1"/>
</dbReference>
<feature type="transmembrane region" description="Helical" evidence="7">
    <location>
        <begin position="435"/>
        <end position="452"/>
    </location>
</feature>
<proteinExistence type="predicted"/>
<feature type="transmembrane region" description="Helical" evidence="7">
    <location>
        <begin position="257"/>
        <end position="277"/>
    </location>
</feature>
<feature type="transmembrane region" description="Helical" evidence="7">
    <location>
        <begin position="363"/>
        <end position="383"/>
    </location>
</feature>
<feature type="transmembrane region" description="Helical" evidence="7">
    <location>
        <begin position="298"/>
        <end position="323"/>
    </location>
</feature>
<feature type="transmembrane region" description="Helical" evidence="7">
    <location>
        <begin position="195"/>
        <end position="219"/>
    </location>
</feature>
<feature type="transmembrane region" description="Helical" evidence="7">
    <location>
        <begin position="231"/>
        <end position="251"/>
    </location>
</feature>
<keyword evidence="3" id="KW-1003">Cell membrane</keyword>
<feature type="transmembrane region" description="Helical" evidence="7">
    <location>
        <begin position="136"/>
        <end position="157"/>
    </location>
</feature>
<keyword evidence="4 7" id="KW-0812">Transmembrane</keyword>
<comment type="subcellular location">
    <subcellularLocation>
        <location evidence="1">Cell membrane</location>
        <topology evidence="1">Multi-pass membrane protein</topology>
    </subcellularLocation>
</comment>
<dbReference type="PROSITE" id="PS50850">
    <property type="entry name" value="MFS"/>
    <property type="match status" value="1"/>
</dbReference>
<dbReference type="InterPro" id="IPR020846">
    <property type="entry name" value="MFS_dom"/>
</dbReference>
<feature type="transmembrane region" description="Helical" evidence="7">
    <location>
        <begin position="46"/>
        <end position="70"/>
    </location>
</feature>
<evidence type="ECO:0000256" key="2">
    <source>
        <dbReference type="ARBA" id="ARBA00022448"/>
    </source>
</evidence>
<feature type="transmembrane region" description="Helical" evidence="7">
    <location>
        <begin position="169"/>
        <end position="189"/>
    </location>
</feature>
<evidence type="ECO:0000256" key="5">
    <source>
        <dbReference type="ARBA" id="ARBA00022989"/>
    </source>
</evidence>
<evidence type="ECO:0000313" key="9">
    <source>
        <dbReference type="EMBL" id="GAA4921101.1"/>
    </source>
</evidence>
<comment type="caution">
    <text evidence="9">The sequence shown here is derived from an EMBL/GenBank/DDBJ whole genome shotgun (WGS) entry which is preliminary data.</text>
</comment>
<dbReference type="PANTHER" id="PTHR42718">
    <property type="entry name" value="MAJOR FACILITATOR SUPERFAMILY MULTIDRUG TRANSPORTER MFSC"/>
    <property type="match status" value="1"/>
</dbReference>
<evidence type="ECO:0000256" key="1">
    <source>
        <dbReference type="ARBA" id="ARBA00004651"/>
    </source>
</evidence>
<sequence>MHRSTDLLEEDHDYRPHAHTAGVGDMTGTAQFDATPRATWKQWAGLTVMVIPLFMLATDVTALYLAMPAITADLLPVGSQQLWILHIGEFLSAATMITFGLLATRIGPRRLLLGAVAVYALASAVAAYAVNPEMLIGGRALLGTAAAAFTPAGMILVRRTFRDPQQYNVAFAAYMAAFAGGMAAGPPVAGLILEHFWWGAVFLINVPIAAVLLIGGPFLLEHNYADHTVRIDLVSVVLSIAAIVTLVYGLQELSASGLSWLPMLSSSLGGGLLVLFIRRQYTSAHPLLDLNLFRIRTVRLMLLILCALMFSMTVVDMLLPQYLQLIRGFSPLETGLVLLAPALASTAGTMLTPLLAGANNKGLALAGSMALTGLLAAVLVLWLPEANLLGLIVALTLLAAVIAPVVALISQLLIGAAPEEKTGSATALQDVASSLSMASSLAFLGAGALALYRRVLASWADTDIPEEALDSASESFGASTAVLPLLESAEQQVLMNAVETGLTTAIQSGYGLFALVSLLLAGLMMPLMARRRPD</sequence>
<evidence type="ECO:0000256" key="7">
    <source>
        <dbReference type="SAM" id="Phobius"/>
    </source>
</evidence>
<feature type="transmembrane region" description="Helical" evidence="7">
    <location>
        <begin position="111"/>
        <end position="130"/>
    </location>
</feature>
<gene>
    <name evidence="9" type="ORF">GCM10025790_16630</name>
</gene>
<dbReference type="Proteomes" id="UP001500368">
    <property type="component" value="Unassembled WGS sequence"/>
</dbReference>
<feature type="transmembrane region" description="Helical" evidence="7">
    <location>
        <begin position="335"/>
        <end position="356"/>
    </location>
</feature>